<accession>A0AAV5JRD0</accession>
<organism evidence="2 3">
    <name type="scientific">Rubroshorea leprosula</name>
    <dbReference type="NCBI Taxonomy" id="152421"/>
    <lineage>
        <taxon>Eukaryota</taxon>
        <taxon>Viridiplantae</taxon>
        <taxon>Streptophyta</taxon>
        <taxon>Embryophyta</taxon>
        <taxon>Tracheophyta</taxon>
        <taxon>Spermatophyta</taxon>
        <taxon>Magnoliopsida</taxon>
        <taxon>eudicotyledons</taxon>
        <taxon>Gunneridae</taxon>
        <taxon>Pentapetalae</taxon>
        <taxon>rosids</taxon>
        <taxon>malvids</taxon>
        <taxon>Malvales</taxon>
        <taxon>Dipterocarpaceae</taxon>
        <taxon>Rubroshorea</taxon>
    </lineage>
</organism>
<feature type="compositionally biased region" description="Low complexity" evidence="1">
    <location>
        <begin position="1"/>
        <end position="12"/>
    </location>
</feature>
<evidence type="ECO:0000256" key="1">
    <source>
        <dbReference type="SAM" id="MobiDB-lite"/>
    </source>
</evidence>
<evidence type="ECO:0000313" key="3">
    <source>
        <dbReference type="Proteomes" id="UP001054252"/>
    </source>
</evidence>
<name>A0AAV5JRD0_9ROSI</name>
<proteinExistence type="predicted"/>
<sequence length="67" mass="7477">MLLCSRRVSSRSVGDDTAGEAGNGEINQVEREMVEVTESKLKKAKYNITSSSRFTFDSKYIRSVAKD</sequence>
<feature type="region of interest" description="Disordered" evidence="1">
    <location>
        <begin position="1"/>
        <end position="30"/>
    </location>
</feature>
<reference evidence="2 3" key="1">
    <citation type="journal article" date="2021" name="Commun. Biol.">
        <title>The genome of Shorea leprosula (Dipterocarpaceae) highlights the ecological relevance of drought in aseasonal tropical rainforests.</title>
        <authorList>
            <person name="Ng K.K.S."/>
            <person name="Kobayashi M.J."/>
            <person name="Fawcett J.A."/>
            <person name="Hatakeyama M."/>
            <person name="Paape T."/>
            <person name="Ng C.H."/>
            <person name="Ang C.C."/>
            <person name="Tnah L.H."/>
            <person name="Lee C.T."/>
            <person name="Nishiyama T."/>
            <person name="Sese J."/>
            <person name="O'Brien M.J."/>
            <person name="Copetti D."/>
            <person name="Mohd Noor M.I."/>
            <person name="Ong R.C."/>
            <person name="Putra M."/>
            <person name="Sireger I.Z."/>
            <person name="Indrioko S."/>
            <person name="Kosugi Y."/>
            <person name="Izuno A."/>
            <person name="Isagi Y."/>
            <person name="Lee S.L."/>
            <person name="Shimizu K.K."/>
        </authorList>
    </citation>
    <scope>NUCLEOTIDE SEQUENCE [LARGE SCALE GENOMIC DNA]</scope>
    <source>
        <strain evidence="2">214</strain>
    </source>
</reference>
<comment type="caution">
    <text evidence="2">The sequence shown here is derived from an EMBL/GenBank/DDBJ whole genome shotgun (WGS) entry which is preliminary data.</text>
</comment>
<dbReference type="Proteomes" id="UP001054252">
    <property type="component" value="Unassembled WGS sequence"/>
</dbReference>
<keyword evidence="3" id="KW-1185">Reference proteome</keyword>
<protein>
    <submittedName>
        <fullName evidence="2">Uncharacterized protein</fullName>
    </submittedName>
</protein>
<evidence type="ECO:0000313" key="2">
    <source>
        <dbReference type="EMBL" id="GKV13949.1"/>
    </source>
</evidence>
<dbReference type="EMBL" id="BPVZ01000040">
    <property type="protein sequence ID" value="GKV13949.1"/>
    <property type="molecule type" value="Genomic_DNA"/>
</dbReference>
<dbReference type="AlphaFoldDB" id="A0AAV5JRD0"/>
<gene>
    <name evidence="2" type="ORF">SLEP1_g24905</name>
</gene>